<sequence length="129" mass="14496">ELARLKKRFVQLIPAKDASRDLRLPLAVLLQMPVLRAQPFVPFVIRLILAREVKESSLNTSSGIGNIDEEMVSFSAFVTTLAVFSVKQPLELKRRGLWCSLTIMMVDSSIQTQHLIVDEEIVSTLTIAF</sequence>
<reference evidence="1" key="1">
    <citation type="submission" date="2021-01" db="EMBL/GenBank/DDBJ databases">
        <title>Phytophthora aleatoria, a newly-described species from Pinus radiata is distinct from Phytophthora cactorum isolates based on comparative genomics.</title>
        <authorList>
            <person name="Mcdougal R."/>
            <person name="Panda P."/>
            <person name="Williams N."/>
            <person name="Studholme D.J."/>
        </authorList>
    </citation>
    <scope>NUCLEOTIDE SEQUENCE</scope>
    <source>
        <strain evidence="1">NZFS 4037</strain>
    </source>
</reference>
<feature type="non-terminal residue" evidence="1">
    <location>
        <position position="1"/>
    </location>
</feature>
<accession>A0A8J5I8A9</accession>
<gene>
    <name evidence="1" type="ORF">JG688_00018688</name>
</gene>
<keyword evidence="2" id="KW-1185">Reference proteome</keyword>
<dbReference type="EMBL" id="JAENGY010003686">
    <property type="protein sequence ID" value="KAG6941400.1"/>
    <property type="molecule type" value="Genomic_DNA"/>
</dbReference>
<proteinExistence type="predicted"/>
<protein>
    <submittedName>
        <fullName evidence="1">Uncharacterized protein</fullName>
    </submittedName>
</protein>
<evidence type="ECO:0000313" key="2">
    <source>
        <dbReference type="Proteomes" id="UP000709295"/>
    </source>
</evidence>
<organism evidence="1 2">
    <name type="scientific">Phytophthora aleatoria</name>
    <dbReference type="NCBI Taxonomy" id="2496075"/>
    <lineage>
        <taxon>Eukaryota</taxon>
        <taxon>Sar</taxon>
        <taxon>Stramenopiles</taxon>
        <taxon>Oomycota</taxon>
        <taxon>Peronosporomycetes</taxon>
        <taxon>Peronosporales</taxon>
        <taxon>Peronosporaceae</taxon>
        <taxon>Phytophthora</taxon>
    </lineage>
</organism>
<evidence type="ECO:0000313" key="1">
    <source>
        <dbReference type="EMBL" id="KAG6941400.1"/>
    </source>
</evidence>
<dbReference type="AlphaFoldDB" id="A0A8J5I8A9"/>
<dbReference type="Proteomes" id="UP000709295">
    <property type="component" value="Unassembled WGS sequence"/>
</dbReference>
<name>A0A8J5I8A9_9STRA</name>
<comment type="caution">
    <text evidence="1">The sequence shown here is derived from an EMBL/GenBank/DDBJ whole genome shotgun (WGS) entry which is preliminary data.</text>
</comment>